<dbReference type="InterPro" id="IPR036188">
    <property type="entry name" value="FAD/NAD-bd_sf"/>
</dbReference>
<keyword evidence="3" id="KW-0285">Flavoprotein</keyword>
<sequence>MADEQFDAVVIGTGQSGNPLARAMASHGWRVAAVERRYVGGTCVNDGCSPSKTIDASAKVAYLARRGADFGVKTGPISVDMHKVWERKQKVVLGSRDGNATSLAKVSTLLMGEASFAQDQPGNGQFALDVTMNEGGGTRRLVTPRVFLNTGERPHPPKLEGLDSVQYLDSTSIMELQEVPEHLVILGAGYIALEFAQMFVRFGAKVTVLERGEKIAQHEDDDVAACLRGILEADGIRILTCASVDRVTGGPGAITLTVTTDDGEQDVTGSHLLVATGRTPNVEALHLERVGVHQGDKSGHIQVNERLETNVPGIWAMGDVKGGPAFTHISYDDFRVIRTNVLEGGDASIAGRMTNYTMFTDPELGRIGLSEKDAAEQGRKVRVASIPATKIARLDEMDQSSGLLKAIVDAESGKILGGVALVESGGEMAAQLQLAIMGDLPYTALRDAVFAHPTRAEAWNNLFTSFQDGQP</sequence>
<name>A0ABW9KPP3_9BACT</name>
<dbReference type="SUPFAM" id="SSF55424">
    <property type="entry name" value="FAD/NAD-linked reductases, dimerisation (C-terminal) domain"/>
    <property type="match status" value="1"/>
</dbReference>
<evidence type="ECO:0000256" key="3">
    <source>
        <dbReference type="ARBA" id="ARBA00022630"/>
    </source>
</evidence>
<dbReference type="Gene3D" id="3.30.390.30">
    <property type="match status" value="1"/>
</dbReference>
<dbReference type="Gene3D" id="3.50.50.60">
    <property type="entry name" value="FAD/NAD(P)-binding domain"/>
    <property type="match status" value="2"/>
</dbReference>
<dbReference type="PANTHER" id="PTHR43014:SF2">
    <property type="entry name" value="MERCURIC REDUCTASE"/>
    <property type="match status" value="1"/>
</dbReference>
<dbReference type="InterPro" id="IPR001100">
    <property type="entry name" value="Pyr_nuc-diS_OxRdtase"/>
</dbReference>
<evidence type="ECO:0000313" key="8">
    <source>
        <dbReference type="Proteomes" id="UP001634747"/>
    </source>
</evidence>
<dbReference type="SUPFAM" id="SSF51905">
    <property type="entry name" value="FAD/NAD(P)-binding domain"/>
    <property type="match status" value="1"/>
</dbReference>
<accession>A0ABW9KPP3</accession>
<evidence type="ECO:0000256" key="1">
    <source>
        <dbReference type="ARBA" id="ARBA00001974"/>
    </source>
</evidence>
<dbReference type="PRINTS" id="PR00411">
    <property type="entry name" value="PNDRDTASEI"/>
</dbReference>
<evidence type="ECO:0000256" key="4">
    <source>
        <dbReference type="ARBA" id="ARBA00022827"/>
    </source>
</evidence>
<dbReference type="InterPro" id="IPR004099">
    <property type="entry name" value="Pyr_nucl-diS_OxRdtase_dimer"/>
</dbReference>
<dbReference type="PANTHER" id="PTHR43014">
    <property type="entry name" value="MERCURIC REDUCTASE"/>
    <property type="match status" value="1"/>
</dbReference>
<dbReference type="Pfam" id="PF02852">
    <property type="entry name" value="Pyr_redox_dim"/>
    <property type="match status" value="1"/>
</dbReference>
<evidence type="ECO:0000259" key="5">
    <source>
        <dbReference type="Pfam" id="PF02852"/>
    </source>
</evidence>
<dbReference type="EMBL" id="JBJYXY010000001">
    <property type="protein sequence ID" value="MFN2976916.1"/>
    <property type="molecule type" value="Genomic_DNA"/>
</dbReference>
<evidence type="ECO:0000259" key="6">
    <source>
        <dbReference type="Pfam" id="PF07992"/>
    </source>
</evidence>
<feature type="domain" description="FAD/NAD(P)-binding" evidence="6">
    <location>
        <begin position="7"/>
        <end position="330"/>
    </location>
</feature>
<comment type="cofactor">
    <cofactor evidence="1">
        <name>FAD</name>
        <dbReference type="ChEBI" id="CHEBI:57692"/>
    </cofactor>
</comment>
<dbReference type="PRINTS" id="PR00368">
    <property type="entry name" value="FADPNR"/>
</dbReference>
<dbReference type="InterPro" id="IPR023753">
    <property type="entry name" value="FAD/NAD-binding_dom"/>
</dbReference>
<reference evidence="7 8" key="1">
    <citation type="submission" date="2024-12" db="EMBL/GenBank/DDBJ databases">
        <authorList>
            <person name="Lee Y."/>
        </authorList>
    </citation>
    <scope>NUCLEOTIDE SEQUENCE [LARGE SCALE GENOMIC DNA]</scope>
    <source>
        <strain evidence="7 8">03SUJ4</strain>
    </source>
</reference>
<evidence type="ECO:0000313" key="7">
    <source>
        <dbReference type="EMBL" id="MFN2976916.1"/>
    </source>
</evidence>
<dbReference type="RefSeq" id="WP_263414904.1">
    <property type="nucleotide sequence ID" value="NZ_BAABBH010000001.1"/>
</dbReference>
<keyword evidence="8" id="KW-1185">Reference proteome</keyword>
<dbReference type="PIRSF" id="PIRSF000350">
    <property type="entry name" value="Mercury_reductase_MerA"/>
    <property type="match status" value="1"/>
</dbReference>
<dbReference type="Pfam" id="PF07992">
    <property type="entry name" value="Pyr_redox_2"/>
    <property type="match status" value="1"/>
</dbReference>
<evidence type="ECO:0000256" key="2">
    <source>
        <dbReference type="ARBA" id="ARBA00007532"/>
    </source>
</evidence>
<proteinExistence type="inferred from homology"/>
<comment type="caution">
    <text evidence="7">The sequence shown here is derived from an EMBL/GenBank/DDBJ whole genome shotgun (WGS) entry which is preliminary data.</text>
</comment>
<protein>
    <submittedName>
        <fullName evidence="7">Mercuric reductase</fullName>
    </submittedName>
</protein>
<keyword evidence="4" id="KW-0274">FAD</keyword>
<dbReference type="Proteomes" id="UP001634747">
    <property type="component" value="Unassembled WGS sequence"/>
</dbReference>
<dbReference type="InterPro" id="IPR016156">
    <property type="entry name" value="FAD/NAD-linked_Rdtase_dimer_sf"/>
</dbReference>
<gene>
    <name evidence="7" type="ORF">ACK2TP_14190</name>
</gene>
<comment type="similarity">
    <text evidence="2">Belongs to the class-I pyridine nucleotide-disulfide oxidoreductase family.</text>
</comment>
<feature type="domain" description="Pyridine nucleotide-disulphide oxidoreductase dimerisation" evidence="5">
    <location>
        <begin position="356"/>
        <end position="461"/>
    </location>
</feature>
<organism evidence="7 8">
    <name type="scientific">Terriglobus aquaticus</name>
    <dbReference type="NCBI Taxonomy" id="940139"/>
    <lineage>
        <taxon>Bacteria</taxon>
        <taxon>Pseudomonadati</taxon>
        <taxon>Acidobacteriota</taxon>
        <taxon>Terriglobia</taxon>
        <taxon>Terriglobales</taxon>
        <taxon>Acidobacteriaceae</taxon>
        <taxon>Terriglobus</taxon>
    </lineage>
</organism>